<dbReference type="AlphaFoldDB" id="A0A1I2MDN0"/>
<evidence type="ECO:0000313" key="2">
    <source>
        <dbReference type="EMBL" id="SFF89028.1"/>
    </source>
</evidence>
<dbReference type="RefSeq" id="WP_089751723.1">
    <property type="nucleotide sequence ID" value="NZ_FOOG01000012.1"/>
</dbReference>
<evidence type="ECO:0000256" key="1">
    <source>
        <dbReference type="SAM" id="Phobius"/>
    </source>
</evidence>
<gene>
    <name evidence="2" type="ORF">SAMN05216353_11261</name>
</gene>
<protein>
    <submittedName>
        <fullName evidence="2">Uncharacterized protein</fullName>
    </submittedName>
</protein>
<dbReference type="EMBL" id="FOOG01000012">
    <property type="protein sequence ID" value="SFF89028.1"/>
    <property type="molecule type" value="Genomic_DNA"/>
</dbReference>
<evidence type="ECO:0000313" key="3">
    <source>
        <dbReference type="Proteomes" id="UP000198897"/>
    </source>
</evidence>
<keyword evidence="1" id="KW-0472">Membrane</keyword>
<organism evidence="2 3">
    <name type="scientific">Halobacillus alkaliphilus</name>
    <dbReference type="NCBI Taxonomy" id="396056"/>
    <lineage>
        <taxon>Bacteria</taxon>
        <taxon>Bacillati</taxon>
        <taxon>Bacillota</taxon>
        <taxon>Bacilli</taxon>
        <taxon>Bacillales</taxon>
        <taxon>Bacillaceae</taxon>
        <taxon>Halobacillus</taxon>
    </lineage>
</organism>
<sequence>MTTPIIISIISLCVAILALVVNVSKFFIEIYDRKQKRIEGTKAKITVERKDSSKSKYLIFKNEGSTAHIHEIKINGVKWEGTNIFLDNESPSLLSGGQVRNIQYFTSKTSKIAPPFELEITYEDDYSRKYLSTRNKVAIQA</sequence>
<name>A0A1I2MDN0_9BACI</name>
<keyword evidence="1" id="KW-0812">Transmembrane</keyword>
<accession>A0A1I2MDN0</accession>
<dbReference type="Proteomes" id="UP000198897">
    <property type="component" value="Unassembled WGS sequence"/>
</dbReference>
<keyword evidence="3" id="KW-1185">Reference proteome</keyword>
<reference evidence="3" key="1">
    <citation type="submission" date="2016-10" db="EMBL/GenBank/DDBJ databases">
        <authorList>
            <person name="Varghese N."/>
            <person name="Submissions S."/>
        </authorList>
    </citation>
    <scope>NUCLEOTIDE SEQUENCE [LARGE SCALE GENOMIC DNA]</scope>
    <source>
        <strain evidence="3">FP5</strain>
    </source>
</reference>
<proteinExistence type="predicted"/>
<dbReference type="OrthoDB" id="9961964at2"/>
<feature type="transmembrane region" description="Helical" evidence="1">
    <location>
        <begin position="6"/>
        <end position="28"/>
    </location>
</feature>
<keyword evidence="1" id="KW-1133">Transmembrane helix</keyword>